<keyword evidence="1" id="KW-0472">Membrane</keyword>
<keyword evidence="3" id="KW-1185">Reference proteome</keyword>
<dbReference type="EMBL" id="JAEMHM010000001">
    <property type="protein sequence ID" value="MBJ6723329.1"/>
    <property type="molecule type" value="Genomic_DNA"/>
</dbReference>
<dbReference type="RefSeq" id="WP_199382166.1">
    <property type="nucleotide sequence ID" value="NZ_JAEMHM010000001.1"/>
</dbReference>
<evidence type="ECO:0000256" key="1">
    <source>
        <dbReference type="SAM" id="Phobius"/>
    </source>
</evidence>
<comment type="caution">
    <text evidence="2">The sequence shown here is derived from an EMBL/GenBank/DDBJ whole genome shotgun (WGS) entry which is preliminary data.</text>
</comment>
<keyword evidence="1" id="KW-1133">Transmembrane helix</keyword>
<feature type="transmembrane region" description="Helical" evidence="1">
    <location>
        <begin position="47"/>
        <end position="67"/>
    </location>
</feature>
<dbReference type="AlphaFoldDB" id="A0A8J7LTE9"/>
<proteinExistence type="predicted"/>
<sequence length="185" mass="20212">MLNIFSATVVFLRIFAGYLFLNAALTSAGFFAFIAKLGGSDQGYKTYTTVTALGTLALLLIGFLVVIKSRKIAHFITRDLENDLIEFDQTSYEVLQAVGFSLLGVYVLLHAIPFTVKILASYAFPAPTNKYDVFVTPSGYKTKVPLPDILEDLTQIGLGAWLLFGSKKITIALKQTWAKGKTLGS</sequence>
<dbReference type="Proteomes" id="UP000636888">
    <property type="component" value="Unassembled WGS sequence"/>
</dbReference>
<evidence type="ECO:0000313" key="2">
    <source>
        <dbReference type="EMBL" id="MBJ6723329.1"/>
    </source>
</evidence>
<keyword evidence="1" id="KW-0812">Transmembrane</keyword>
<protein>
    <submittedName>
        <fullName evidence="2">Uncharacterized protein</fullName>
    </submittedName>
</protein>
<gene>
    <name evidence="2" type="ORF">JFN93_01295</name>
</gene>
<reference evidence="2" key="1">
    <citation type="submission" date="2020-12" db="EMBL/GenBank/DDBJ databases">
        <title>Geomonas sp. Red875, isolated from river sediment.</title>
        <authorList>
            <person name="Xu Z."/>
            <person name="Zhang Z."/>
            <person name="Masuda Y."/>
            <person name="Itoh H."/>
            <person name="Senoo K."/>
        </authorList>
    </citation>
    <scope>NUCLEOTIDE SEQUENCE</scope>
    <source>
        <strain evidence="2">Red875</strain>
    </source>
</reference>
<name>A0A8J7LTE9_9BACT</name>
<feature type="transmembrane region" description="Helical" evidence="1">
    <location>
        <begin position="12"/>
        <end position="35"/>
    </location>
</feature>
<organism evidence="2 3">
    <name type="scientific">Geomesophilobacter sediminis</name>
    <dbReference type="NCBI Taxonomy" id="2798584"/>
    <lineage>
        <taxon>Bacteria</taxon>
        <taxon>Pseudomonadati</taxon>
        <taxon>Thermodesulfobacteriota</taxon>
        <taxon>Desulfuromonadia</taxon>
        <taxon>Geobacterales</taxon>
        <taxon>Geobacteraceae</taxon>
        <taxon>Geomesophilobacter</taxon>
    </lineage>
</organism>
<evidence type="ECO:0000313" key="3">
    <source>
        <dbReference type="Proteomes" id="UP000636888"/>
    </source>
</evidence>
<accession>A0A8J7LTE9</accession>